<name>A0A7J8PKD3_GOSRA</name>
<dbReference type="GO" id="GO:0060261">
    <property type="term" value="P:positive regulation of transcription initiation by RNA polymerase II"/>
    <property type="evidence" value="ECO:0007669"/>
    <property type="project" value="InterPro"/>
</dbReference>
<dbReference type="Pfam" id="PF02229">
    <property type="entry name" value="PC4"/>
    <property type="match status" value="1"/>
</dbReference>
<dbReference type="Gene3D" id="1.10.10.60">
    <property type="entry name" value="Homeodomain-like"/>
    <property type="match status" value="1"/>
</dbReference>
<dbReference type="InterPro" id="IPR003173">
    <property type="entry name" value="PC4_C"/>
</dbReference>
<dbReference type="InterPro" id="IPR009044">
    <property type="entry name" value="ssDNA-bd_transcriptional_reg"/>
</dbReference>
<dbReference type="Gene3D" id="2.30.31.10">
    <property type="entry name" value="Transcriptional Coactivator Pc4, Chain A"/>
    <property type="match status" value="1"/>
</dbReference>
<feature type="domain" description="DEK-C" evidence="7">
    <location>
        <begin position="3"/>
        <end position="60"/>
    </location>
</feature>
<dbReference type="SUPFAM" id="SSF109715">
    <property type="entry name" value="DEK C-terminal domain"/>
    <property type="match status" value="1"/>
</dbReference>
<sequence>MEQETRQKIEETVKDILSKADMEEMTEFKVRVTASERLGIDLSDFSHRKFIRELVESFLLSTVEENVDGKQPNTKPVEEEAKEAIKVKKEIEGDGGRIICKLADKTNVVVHDFRGKSYVSIREFYVKNGKELPSARGVSLVSETWSTLKNSFPAIDEAITKMQSKLRWESIFSLKLSDM</sequence>
<keyword evidence="6" id="KW-0539">Nucleus</keyword>
<evidence type="ECO:0000256" key="4">
    <source>
        <dbReference type="ARBA" id="ARBA00023125"/>
    </source>
</evidence>
<evidence type="ECO:0000313" key="8">
    <source>
        <dbReference type="EMBL" id="MBA0589727.1"/>
    </source>
</evidence>
<evidence type="ECO:0000259" key="7">
    <source>
        <dbReference type="PROSITE" id="PS51998"/>
    </source>
</evidence>
<accession>A0A7J8PKD3</accession>
<dbReference type="GO" id="GO:0005634">
    <property type="term" value="C:nucleus"/>
    <property type="evidence" value="ECO:0007669"/>
    <property type="project" value="UniProtKB-SubCell"/>
</dbReference>
<reference evidence="8 9" key="1">
    <citation type="journal article" date="2019" name="Genome Biol. Evol.">
        <title>Insights into the evolution of the New World diploid cottons (Gossypium, subgenus Houzingenia) based on genome sequencing.</title>
        <authorList>
            <person name="Grover C.E."/>
            <person name="Arick M.A. 2nd"/>
            <person name="Thrash A."/>
            <person name="Conover J.L."/>
            <person name="Sanders W.S."/>
            <person name="Peterson D.G."/>
            <person name="Frelichowski J.E."/>
            <person name="Scheffler J.A."/>
            <person name="Scheffler B.E."/>
            <person name="Wendel J.F."/>
        </authorList>
    </citation>
    <scope>NUCLEOTIDE SEQUENCE [LARGE SCALE GENOMIC DNA]</scope>
    <source>
        <strain evidence="8">8</strain>
        <tissue evidence="8">Leaf</tissue>
    </source>
</reference>
<keyword evidence="5" id="KW-0804">Transcription</keyword>
<dbReference type="Proteomes" id="UP000593578">
    <property type="component" value="Unassembled WGS sequence"/>
</dbReference>
<evidence type="ECO:0000256" key="2">
    <source>
        <dbReference type="ARBA" id="ARBA00009001"/>
    </source>
</evidence>
<dbReference type="Pfam" id="PF08766">
    <property type="entry name" value="DEK_C"/>
    <property type="match status" value="1"/>
</dbReference>
<dbReference type="PANTHER" id="PTHR13215">
    <property type="entry name" value="RNA POLYMERASE II TRANSCRIPTIONAL COACTIVATOR"/>
    <property type="match status" value="1"/>
</dbReference>
<keyword evidence="3" id="KW-0805">Transcription regulation</keyword>
<organism evidence="8 9">
    <name type="scientific">Gossypium raimondii</name>
    <name type="common">Peruvian cotton</name>
    <name type="synonym">Gossypium klotzschianum subsp. raimondii</name>
    <dbReference type="NCBI Taxonomy" id="29730"/>
    <lineage>
        <taxon>Eukaryota</taxon>
        <taxon>Viridiplantae</taxon>
        <taxon>Streptophyta</taxon>
        <taxon>Embryophyta</taxon>
        <taxon>Tracheophyta</taxon>
        <taxon>Spermatophyta</taxon>
        <taxon>Magnoliopsida</taxon>
        <taxon>eudicotyledons</taxon>
        <taxon>Gunneridae</taxon>
        <taxon>Pentapetalae</taxon>
        <taxon>rosids</taxon>
        <taxon>malvids</taxon>
        <taxon>Malvales</taxon>
        <taxon>Malvaceae</taxon>
        <taxon>Malvoideae</taxon>
        <taxon>Gossypium</taxon>
    </lineage>
</organism>
<evidence type="ECO:0000256" key="1">
    <source>
        <dbReference type="ARBA" id="ARBA00004123"/>
    </source>
</evidence>
<comment type="similarity">
    <text evidence="2">Belongs to the transcriptional coactivator PC4 family.</text>
</comment>
<dbReference type="GO" id="GO:0003713">
    <property type="term" value="F:transcription coactivator activity"/>
    <property type="evidence" value="ECO:0007669"/>
    <property type="project" value="InterPro"/>
</dbReference>
<dbReference type="PROSITE" id="PS51998">
    <property type="entry name" value="DEK_C"/>
    <property type="match status" value="1"/>
</dbReference>
<feature type="non-terminal residue" evidence="8">
    <location>
        <position position="179"/>
    </location>
</feature>
<evidence type="ECO:0000313" key="9">
    <source>
        <dbReference type="Proteomes" id="UP000593578"/>
    </source>
</evidence>
<comment type="subcellular location">
    <subcellularLocation>
        <location evidence="1">Nucleus</location>
    </subcellularLocation>
</comment>
<gene>
    <name evidence="8" type="ORF">Gorai_018462</name>
</gene>
<dbReference type="PIRSF" id="PIRSF038156">
    <property type="entry name" value="RNA_pol_II_KELP"/>
    <property type="match status" value="1"/>
</dbReference>
<evidence type="ECO:0000256" key="3">
    <source>
        <dbReference type="ARBA" id="ARBA00023015"/>
    </source>
</evidence>
<evidence type="ECO:0000256" key="5">
    <source>
        <dbReference type="ARBA" id="ARBA00023163"/>
    </source>
</evidence>
<dbReference type="EMBL" id="JABEZZ010000007">
    <property type="protein sequence ID" value="MBA0589727.1"/>
    <property type="molecule type" value="Genomic_DNA"/>
</dbReference>
<comment type="caution">
    <text evidence="8">The sequence shown here is derived from an EMBL/GenBank/DDBJ whole genome shotgun (WGS) entry which is preliminary data.</text>
</comment>
<evidence type="ECO:0000256" key="6">
    <source>
        <dbReference type="ARBA" id="ARBA00023242"/>
    </source>
</evidence>
<dbReference type="InterPro" id="IPR014876">
    <property type="entry name" value="DEK_C"/>
</dbReference>
<protein>
    <recommendedName>
        <fullName evidence="7">DEK-C domain-containing protein</fullName>
    </recommendedName>
</protein>
<dbReference type="InterPro" id="IPR045125">
    <property type="entry name" value="Sub1/Tcp4-like"/>
</dbReference>
<dbReference type="InterPro" id="IPR017415">
    <property type="entry name" value="KELP"/>
</dbReference>
<dbReference type="SUPFAM" id="SSF54447">
    <property type="entry name" value="ssDNA-binding transcriptional regulator domain"/>
    <property type="match status" value="1"/>
</dbReference>
<dbReference type="GO" id="GO:0003677">
    <property type="term" value="F:DNA binding"/>
    <property type="evidence" value="ECO:0007669"/>
    <property type="project" value="UniProtKB-KW"/>
</dbReference>
<proteinExistence type="inferred from homology"/>
<dbReference type="AlphaFoldDB" id="A0A7J8PKD3"/>
<keyword evidence="4" id="KW-0238">DNA-binding</keyword>